<dbReference type="InterPro" id="IPR003618">
    <property type="entry name" value="TFIIS_cen_dom"/>
</dbReference>
<comment type="subcellular location">
    <subcellularLocation>
        <location evidence="1">Nucleus</location>
    </subcellularLocation>
</comment>
<organism evidence="5 6">
    <name type="scientific">Scylla paramamosain</name>
    <name type="common">Mud crab</name>
    <dbReference type="NCBI Taxonomy" id="85552"/>
    <lineage>
        <taxon>Eukaryota</taxon>
        <taxon>Metazoa</taxon>
        <taxon>Ecdysozoa</taxon>
        <taxon>Arthropoda</taxon>
        <taxon>Crustacea</taxon>
        <taxon>Multicrustacea</taxon>
        <taxon>Malacostraca</taxon>
        <taxon>Eumalacostraca</taxon>
        <taxon>Eucarida</taxon>
        <taxon>Decapoda</taxon>
        <taxon>Pleocyemata</taxon>
        <taxon>Brachyura</taxon>
        <taxon>Eubrachyura</taxon>
        <taxon>Portunoidea</taxon>
        <taxon>Portunidae</taxon>
        <taxon>Portuninae</taxon>
        <taxon>Scylla</taxon>
    </lineage>
</organism>
<feature type="compositionally biased region" description="Basic and acidic residues" evidence="2">
    <location>
        <begin position="147"/>
        <end position="165"/>
    </location>
</feature>
<name>A0AAW0U5C3_SCYPA</name>
<dbReference type="SUPFAM" id="SSF47676">
    <property type="entry name" value="Conserved domain common to transcription factors TFIIS, elongin A, CRSP70"/>
    <property type="match status" value="1"/>
</dbReference>
<evidence type="ECO:0000259" key="3">
    <source>
        <dbReference type="PROSITE" id="PS51319"/>
    </source>
</evidence>
<dbReference type="GO" id="GO:0006351">
    <property type="term" value="P:DNA-templated transcription"/>
    <property type="evidence" value="ECO:0007669"/>
    <property type="project" value="InterPro"/>
</dbReference>
<dbReference type="InterPro" id="IPR036575">
    <property type="entry name" value="TFIIS_cen_dom_sf"/>
</dbReference>
<dbReference type="Gene3D" id="1.10.472.30">
    <property type="entry name" value="Transcription elongation factor S-II, central domain"/>
    <property type="match status" value="1"/>
</dbReference>
<dbReference type="Pfam" id="PF07500">
    <property type="entry name" value="TFIIS_M"/>
    <property type="match status" value="1"/>
</dbReference>
<dbReference type="PROSITE" id="PS51321">
    <property type="entry name" value="TFIIS_CENTRAL"/>
    <property type="match status" value="1"/>
</dbReference>
<dbReference type="AlphaFoldDB" id="A0AAW0U5C3"/>
<proteinExistence type="predicted"/>
<evidence type="ECO:0000256" key="2">
    <source>
        <dbReference type="SAM" id="MobiDB-lite"/>
    </source>
</evidence>
<accession>A0AAW0U5C3</accession>
<protein>
    <submittedName>
        <fullName evidence="5">Uncharacterized protein</fullName>
    </submittedName>
</protein>
<dbReference type="PROSITE" id="PS51319">
    <property type="entry name" value="TFIIS_N"/>
    <property type="match status" value="1"/>
</dbReference>
<keyword evidence="1" id="KW-0539">Nucleus</keyword>
<keyword evidence="6" id="KW-1185">Reference proteome</keyword>
<feature type="domain" description="TFIIS N-terminal" evidence="3">
    <location>
        <begin position="51"/>
        <end position="122"/>
    </location>
</feature>
<dbReference type="InterPro" id="IPR035441">
    <property type="entry name" value="TFIIS/LEDGF_dom_sf"/>
</dbReference>
<evidence type="ECO:0000256" key="1">
    <source>
        <dbReference type="PROSITE-ProRule" id="PRU00649"/>
    </source>
</evidence>
<dbReference type="GO" id="GO:0005634">
    <property type="term" value="C:nucleus"/>
    <property type="evidence" value="ECO:0007669"/>
    <property type="project" value="UniProtKB-SubCell"/>
</dbReference>
<evidence type="ECO:0000313" key="6">
    <source>
        <dbReference type="Proteomes" id="UP001487740"/>
    </source>
</evidence>
<reference evidence="5 6" key="1">
    <citation type="submission" date="2023-03" db="EMBL/GenBank/DDBJ databases">
        <title>High-quality genome of Scylla paramamosain provides insights in environmental adaptation.</title>
        <authorList>
            <person name="Zhang L."/>
        </authorList>
    </citation>
    <scope>NUCLEOTIDE SEQUENCE [LARGE SCALE GENOMIC DNA]</scope>
    <source>
        <strain evidence="5">LZ_2023a</strain>
        <tissue evidence="5">Muscle</tissue>
    </source>
</reference>
<dbReference type="Proteomes" id="UP001487740">
    <property type="component" value="Unassembled WGS sequence"/>
</dbReference>
<dbReference type="InterPro" id="IPR017923">
    <property type="entry name" value="TFIIS_N"/>
</dbReference>
<evidence type="ECO:0000259" key="4">
    <source>
        <dbReference type="PROSITE" id="PS51321"/>
    </source>
</evidence>
<dbReference type="SUPFAM" id="SSF46942">
    <property type="entry name" value="Elongation factor TFIIS domain 2"/>
    <property type="match status" value="1"/>
</dbReference>
<dbReference type="Pfam" id="PF08711">
    <property type="entry name" value="Med26"/>
    <property type="match status" value="1"/>
</dbReference>
<gene>
    <name evidence="5" type="ORF">O3P69_006942</name>
</gene>
<dbReference type="EMBL" id="JARAKH010000020">
    <property type="protein sequence ID" value="KAK8393945.1"/>
    <property type="molecule type" value="Genomic_DNA"/>
</dbReference>
<evidence type="ECO:0000313" key="5">
    <source>
        <dbReference type="EMBL" id="KAK8393945.1"/>
    </source>
</evidence>
<comment type="caution">
    <text evidence="5">The sequence shown here is derived from an EMBL/GenBank/DDBJ whole genome shotgun (WGS) entry which is preliminary data.</text>
</comment>
<dbReference type="Gene3D" id="1.20.930.10">
    <property type="entry name" value="Conserved domain common to transcription factors TFIIS, elongin A, CRSP70"/>
    <property type="match status" value="1"/>
</dbReference>
<sequence>MKRNTKSQVTLDGFVVRSSKVSPSSSPIKELGMRQATLESLKGVVVVEEMERARVVLERNDVSTELKVDTLQHLLRKTPAKEVLIKTKLGKTVHKLCRAEEGEVAAAAQQVYTSWKNHILSKVNRPYIEVKCDLKTQKLRSSAKQIKNHEEGRSGDRGEQREARGTQDTQQDSVDTIADHLEREVYQVYTRRVDNRYRRTIRSMIFALRHQRDVRKAVVLATLSVEDFVSQHMKT</sequence>
<feature type="domain" description="TFIIS central" evidence="4">
    <location>
        <begin position="156"/>
        <end position="235"/>
    </location>
</feature>
<feature type="region of interest" description="Disordered" evidence="2">
    <location>
        <begin position="141"/>
        <end position="175"/>
    </location>
</feature>